<dbReference type="OMA" id="RIMEGRI"/>
<dbReference type="AlphaFoldDB" id="C7YMY1"/>
<dbReference type="OrthoDB" id="443402at2759"/>
<evidence type="ECO:0000256" key="1">
    <source>
        <dbReference type="ARBA" id="ARBA00022737"/>
    </source>
</evidence>
<dbReference type="eggNOG" id="ENOG502RTJ4">
    <property type="taxonomic scope" value="Eukaryota"/>
</dbReference>
<dbReference type="Gene3D" id="1.20.120.1020">
    <property type="entry name" value="Prion-inhibition and propagation, HeLo domain"/>
    <property type="match status" value="1"/>
</dbReference>
<organism evidence="4 5">
    <name type="scientific">Fusarium vanettenii (strain ATCC MYA-4622 / CBS 123669 / FGSC 9596 / NRRL 45880 / 77-13-4)</name>
    <name type="common">Fusarium solani subsp. pisi</name>
    <dbReference type="NCBI Taxonomy" id="660122"/>
    <lineage>
        <taxon>Eukaryota</taxon>
        <taxon>Fungi</taxon>
        <taxon>Dikarya</taxon>
        <taxon>Ascomycota</taxon>
        <taxon>Pezizomycotina</taxon>
        <taxon>Sordariomycetes</taxon>
        <taxon>Hypocreomycetidae</taxon>
        <taxon>Hypocreales</taxon>
        <taxon>Nectriaceae</taxon>
        <taxon>Fusarium</taxon>
        <taxon>Fusarium solani species complex</taxon>
        <taxon>Fusarium vanettenii</taxon>
    </lineage>
</organism>
<evidence type="ECO:0000313" key="4">
    <source>
        <dbReference type="EMBL" id="EEU47526.1"/>
    </source>
</evidence>
<evidence type="ECO:0000259" key="3">
    <source>
        <dbReference type="Pfam" id="PF24883"/>
    </source>
</evidence>
<accession>C7YMY1</accession>
<dbReference type="InterPro" id="IPR027417">
    <property type="entry name" value="P-loop_NTPase"/>
</dbReference>
<dbReference type="Pfam" id="PF14479">
    <property type="entry name" value="HeLo"/>
    <property type="match status" value="1"/>
</dbReference>
<evidence type="ECO:0008006" key="6">
    <source>
        <dbReference type="Google" id="ProtNLM"/>
    </source>
</evidence>
<dbReference type="InterPro" id="IPR038305">
    <property type="entry name" value="HeLo_sf"/>
</dbReference>
<keyword evidence="5" id="KW-1185">Reference proteome</keyword>
<dbReference type="InterPro" id="IPR029498">
    <property type="entry name" value="HeLo_dom"/>
</dbReference>
<gene>
    <name evidence="4" type="ORF">NECHADRAFT_35981</name>
</gene>
<dbReference type="PANTHER" id="PTHR10039:SF5">
    <property type="entry name" value="NACHT DOMAIN-CONTAINING PROTEIN"/>
    <property type="match status" value="1"/>
</dbReference>
<dbReference type="SUPFAM" id="SSF52540">
    <property type="entry name" value="P-loop containing nucleoside triphosphate hydrolases"/>
    <property type="match status" value="1"/>
</dbReference>
<dbReference type="Gene3D" id="3.40.50.300">
    <property type="entry name" value="P-loop containing nucleotide triphosphate hydrolases"/>
    <property type="match status" value="1"/>
</dbReference>
<dbReference type="InterPro" id="IPR056884">
    <property type="entry name" value="NPHP3-like_N"/>
</dbReference>
<reference evidence="4 5" key="1">
    <citation type="journal article" date="2009" name="PLoS Genet.">
        <title>The genome of Nectria haematococca: contribution of supernumerary chromosomes to gene expansion.</title>
        <authorList>
            <person name="Coleman J.J."/>
            <person name="Rounsley S.D."/>
            <person name="Rodriguez-Carres M."/>
            <person name="Kuo A."/>
            <person name="Wasmann C.C."/>
            <person name="Grimwood J."/>
            <person name="Schmutz J."/>
            <person name="Taga M."/>
            <person name="White G.J."/>
            <person name="Zhou S."/>
            <person name="Schwartz D.C."/>
            <person name="Freitag M."/>
            <person name="Ma L.J."/>
            <person name="Danchin E.G."/>
            <person name="Henrissat B."/>
            <person name="Coutinho P.M."/>
            <person name="Nelson D.R."/>
            <person name="Straney D."/>
            <person name="Napoli C.A."/>
            <person name="Barker B.M."/>
            <person name="Gribskov M."/>
            <person name="Rep M."/>
            <person name="Kroken S."/>
            <person name="Molnar I."/>
            <person name="Rensing C."/>
            <person name="Kennell J.C."/>
            <person name="Zamora J."/>
            <person name="Farman M.L."/>
            <person name="Selker E.U."/>
            <person name="Salamov A."/>
            <person name="Shapiro H."/>
            <person name="Pangilinan J."/>
            <person name="Lindquist E."/>
            <person name="Lamers C."/>
            <person name="Grigoriev I.V."/>
            <person name="Geiser D.M."/>
            <person name="Covert S.F."/>
            <person name="Temporini E."/>
            <person name="Vanetten H.D."/>
        </authorList>
    </citation>
    <scope>NUCLEOTIDE SEQUENCE [LARGE SCALE GENOMIC DNA]</scope>
    <source>
        <strain evidence="5">ATCC MYA-4622 / CBS 123669 / FGSC 9596 / NRRL 45880 / 77-13-4</strain>
    </source>
</reference>
<dbReference type="KEGG" id="nhe:NECHADRAFT_35981"/>
<dbReference type="Proteomes" id="UP000005206">
    <property type="component" value="Chromosome 3"/>
</dbReference>
<dbReference type="HOGENOM" id="CLU_002341_2_0_1"/>
<dbReference type="RefSeq" id="XP_003053239.1">
    <property type="nucleotide sequence ID" value="XM_003053193.1"/>
</dbReference>
<feature type="domain" description="Prion-inhibition and propagation HeLo" evidence="2">
    <location>
        <begin position="5"/>
        <end position="215"/>
    </location>
</feature>
<dbReference type="EMBL" id="GG698897">
    <property type="protein sequence ID" value="EEU47526.1"/>
    <property type="molecule type" value="Genomic_DNA"/>
</dbReference>
<dbReference type="VEuPathDB" id="FungiDB:NECHADRAFT_35981"/>
<keyword evidence="1" id="KW-0677">Repeat</keyword>
<feature type="non-terminal residue" evidence="4">
    <location>
        <position position="640"/>
    </location>
</feature>
<feature type="domain" description="Nephrocystin 3-like N-terminal" evidence="3">
    <location>
        <begin position="276"/>
        <end position="448"/>
    </location>
</feature>
<dbReference type="GeneID" id="9671274"/>
<dbReference type="InParanoid" id="C7YMY1"/>
<name>C7YMY1_FUSV7</name>
<dbReference type="STRING" id="660122.C7YMY1"/>
<evidence type="ECO:0000313" key="5">
    <source>
        <dbReference type="Proteomes" id="UP000005206"/>
    </source>
</evidence>
<sequence>MEVAGLTIGAVALIGTFKDCIDLYSMISAARSLGKDAALLETKLDVEKMLFFQWADRVGLVKPQEWDKRLDDKALNATVAGVLSSIKTLLEEGDALQTRYGLERRDLSIGETEFIDDTVKASTPRMERFLRNFEKLSLSRSTPEGGTETKSFKVTDKWCWVVRDRDKFEQLIQELFYFNSRLDTLVPDNNNARSTLMLTEEDLADIRSIPYLKLILKATPGIPYVLKAVKRAIRTANQNRILQRLWFGRIEDRRETVSGAHAGTFSWALNPPQRALEWDDLCDWLRGKSSGTYWLAGKAGSGKSTLMKYILGHSRTQALLKEWTGASDLTVTDFFFYHLGMPEQKSQEGLFRGLLYQVLSQHRELIETVMPNMWKEALATEDDPKEDVSIPSVREMKTGLLNFAKIQPGKLFLFIDGLDEYDGRPMDATAFIQELGKLESVKILVSSRPLPEFVAAFQGKPKMNLQDLTRRDIETYVDDTVTHHPHMTNLALEDPKSSSELIRDFNLKSSGVFLWVVLACRSVLEGLAACDSISDLKARVNEIPPELEGLFRHMLHRIHPRYRDQSIRLLRLVFDNQTKEDVGSIPTLGLALSEGRGFRPDWDEPRMPDLSMVQKRMKCQMMEGRLRSRCYGLVEIQRVT</sequence>
<dbReference type="PANTHER" id="PTHR10039">
    <property type="entry name" value="AMELOGENIN"/>
    <property type="match status" value="1"/>
</dbReference>
<proteinExistence type="predicted"/>
<protein>
    <recommendedName>
        <fullName evidence="6">NACHT domain-containing protein</fullName>
    </recommendedName>
</protein>
<dbReference type="Pfam" id="PF24883">
    <property type="entry name" value="NPHP3_N"/>
    <property type="match status" value="1"/>
</dbReference>
<evidence type="ECO:0000259" key="2">
    <source>
        <dbReference type="Pfam" id="PF14479"/>
    </source>
</evidence>